<feature type="transmembrane region" description="Helical" evidence="1">
    <location>
        <begin position="6"/>
        <end position="33"/>
    </location>
</feature>
<reference evidence="3 4" key="1">
    <citation type="submission" date="2017-02" db="EMBL/GenBank/DDBJ databases">
        <authorList>
            <person name="Peterson S.W."/>
        </authorList>
    </citation>
    <scope>NUCLEOTIDE SEQUENCE [LARGE SCALE GENOMIC DNA]</scope>
    <source>
        <strain evidence="3 4">M1</strain>
    </source>
</reference>
<dbReference type="InterPro" id="IPR039568">
    <property type="entry name" value="Peptidase_MA-like_dom"/>
</dbReference>
<keyword evidence="1" id="KW-1133">Transmembrane helix</keyword>
<dbReference type="OrthoDB" id="9787613at2"/>
<dbReference type="Pfam" id="PF13485">
    <property type="entry name" value="Peptidase_MA_2"/>
    <property type="match status" value="1"/>
</dbReference>
<evidence type="ECO:0000256" key="1">
    <source>
        <dbReference type="SAM" id="Phobius"/>
    </source>
</evidence>
<keyword evidence="1" id="KW-0812">Transmembrane</keyword>
<dbReference type="SUPFAM" id="SSF55486">
    <property type="entry name" value="Metalloproteases ('zincins'), catalytic domain"/>
    <property type="match status" value="1"/>
</dbReference>
<keyword evidence="1" id="KW-0472">Membrane</keyword>
<evidence type="ECO:0000259" key="2">
    <source>
        <dbReference type="Pfam" id="PF13485"/>
    </source>
</evidence>
<dbReference type="STRING" id="36842.SAMN02194393_04876"/>
<feature type="domain" description="Peptidase MA-like" evidence="2">
    <location>
        <begin position="143"/>
        <end position="256"/>
    </location>
</feature>
<evidence type="ECO:0000313" key="4">
    <source>
        <dbReference type="Proteomes" id="UP000190285"/>
    </source>
</evidence>
<dbReference type="AlphaFoldDB" id="A0A1T5MJK0"/>
<name>A0A1T5MJK0_9FIRM</name>
<dbReference type="EMBL" id="FUZT01000017">
    <property type="protein sequence ID" value="SKC88401.1"/>
    <property type="molecule type" value="Genomic_DNA"/>
</dbReference>
<organism evidence="3 4">
    <name type="scientific">Maledivibacter halophilus</name>
    <dbReference type="NCBI Taxonomy" id="36842"/>
    <lineage>
        <taxon>Bacteria</taxon>
        <taxon>Bacillati</taxon>
        <taxon>Bacillota</taxon>
        <taxon>Clostridia</taxon>
        <taxon>Peptostreptococcales</taxon>
        <taxon>Caminicellaceae</taxon>
        <taxon>Maledivibacter</taxon>
    </lineage>
</organism>
<evidence type="ECO:0000313" key="3">
    <source>
        <dbReference type="EMBL" id="SKC88401.1"/>
    </source>
</evidence>
<dbReference type="Proteomes" id="UP000190285">
    <property type="component" value="Unassembled WGS sequence"/>
</dbReference>
<protein>
    <submittedName>
        <fullName evidence="3">Peptidase MA superfamily protein</fullName>
    </submittedName>
</protein>
<dbReference type="RefSeq" id="WP_079495429.1">
    <property type="nucleotide sequence ID" value="NZ_FUZT01000017.1"/>
</dbReference>
<sequence length="280" mass="33131">MKKRFYIIISMVIIFILISFNVFGIKGDLYVLFRNIPKKKVLQNVEDYSELKTENFIIKHKTNDLEVLKLVEKAAEKHYGEICNQYDYYPKDKAIVVLYENPDDLLRNANLGKSKPPMGVYYASTIQILSPRLWVPAHEDMEYLFMNEGPMVHEFTHLIIDDITKGNYPLWFTEGLALYSEYIYTGYEWGKDVKWENLYSIDELNSNFNKLDQHLAYTQSFRVVRYMVEAYGFEKVKEILEKLEEGYVFRNAFEMVTKDKFSKLDIKPIDKADDKGYDNK</sequence>
<proteinExistence type="predicted"/>
<accession>A0A1T5MJK0</accession>
<gene>
    <name evidence="3" type="ORF">SAMN02194393_04876</name>
</gene>
<keyword evidence="4" id="KW-1185">Reference proteome</keyword>